<dbReference type="EMBL" id="CP042912">
    <property type="protein sequence ID" value="QEG20730.1"/>
    <property type="molecule type" value="Genomic_DNA"/>
</dbReference>
<dbReference type="SMART" id="SM00986">
    <property type="entry name" value="UDG"/>
    <property type="match status" value="1"/>
</dbReference>
<feature type="region of interest" description="Disordered" evidence="12">
    <location>
        <begin position="44"/>
        <end position="68"/>
    </location>
</feature>
<evidence type="ECO:0000256" key="5">
    <source>
        <dbReference type="ARBA" id="ARBA00022485"/>
    </source>
</evidence>
<evidence type="ECO:0000256" key="11">
    <source>
        <dbReference type="ARBA" id="ARBA00023204"/>
    </source>
</evidence>
<dbReference type="PANTHER" id="PTHR33693:SF1">
    <property type="entry name" value="TYPE-4 URACIL-DNA GLYCOSYLASE"/>
    <property type="match status" value="1"/>
</dbReference>
<comment type="catalytic activity">
    <reaction evidence="1">
        <text>Hydrolyzes single-stranded DNA or mismatched double-stranded DNA and polynucleotides, releasing free uracil.</text>
        <dbReference type="EC" id="3.2.2.27"/>
    </reaction>
</comment>
<dbReference type="GO" id="GO:0046872">
    <property type="term" value="F:metal ion binding"/>
    <property type="evidence" value="ECO:0007669"/>
    <property type="project" value="UniProtKB-KW"/>
</dbReference>
<evidence type="ECO:0000313" key="15">
    <source>
        <dbReference type="Proteomes" id="UP000322214"/>
    </source>
</evidence>
<dbReference type="Gene3D" id="3.40.470.10">
    <property type="entry name" value="Uracil-DNA glycosylase-like domain"/>
    <property type="match status" value="1"/>
</dbReference>
<reference evidence="14 15" key="1">
    <citation type="submission" date="2019-08" db="EMBL/GenBank/DDBJ databases">
        <title>Deep-cultivation of Planctomycetes and their phenomic and genomic characterization uncovers novel biology.</title>
        <authorList>
            <person name="Wiegand S."/>
            <person name="Jogler M."/>
            <person name="Boedeker C."/>
            <person name="Pinto D."/>
            <person name="Vollmers J."/>
            <person name="Rivas-Marin E."/>
            <person name="Kohn T."/>
            <person name="Peeters S.H."/>
            <person name="Heuer A."/>
            <person name="Rast P."/>
            <person name="Oberbeckmann S."/>
            <person name="Bunk B."/>
            <person name="Jeske O."/>
            <person name="Meyerdierks A."/>
            <person name="Storesund J.E."/>
            <person name="Kallscheuer N."/>
            <person name="Luecker S."/>
            <person name="Lage O.M."/>
            <person name="Pohl T."/>
            <person name="Merkel B.J."/>
            <person name="Hornburger P."/>
            <person name="Mueller R.-W."/>
            <person name="Bruemmer F."/>
            <person name="Labrenz M."/>
            <person name="Spormann A.M."/>
            <person name="Op den Camp H."/>
            <person name="Overmann J."/>
            <person name="Amann R."/>
            <person name="Jetten M.S.M."/>
            <person name="Mascher T."/>
            <person name="Medema M.H."/>
            <person name="Devos D.P."/>
            <person name="Kaster A.-K."/>
            <person name="Ovreas L."/>
            <person name="Rohde M."/>
            <person name="Galperin M.Y."/>
            <person name="Jogler C."/>
        </authorList>
    </citation>
    <scope>NUCLEOTIDE SEQUENCE [LARGE SCALE GENOMIC DNA]</scope>
    <source>
        <strain evidence="14 15">FC18</strain>
    </source>
</reference>
<sequence>MDPEQTEIDLQKLLQQQLHSLAQFGVREIAAGNGDVAFQFVSAATESQPDSDTDPAEGSEAKTLPHATTSATAAMTVKESRPVAVSPAAVPKQKVVSENWGPATDVADRPAALEVINAEVRGCTQCEELCAHRTQTVFGVGNPAARLVFVGEGPGADEDRQGEPFVGAAGKLLNKILAASKLKREDVYILNTVKCRPPRNRNPTETEIRSCWGYADRQLEVIQPEFICCLGSVAAKTMLQTTQSLGRLRGRFHPWKGAKLMVTYHPAYLLRNEGAKRHVWEDMKMLVKEMGIELSN</sequence>
<keyword evidence="6" id="KW-0479">Metal-binding</keyword>
<dbReference type="STRING" id="980251.GCA_001642875_03120"/>
<dbReference type="Proteomes" id="UP000322214">
    <property type="component" value="Chromosome"/>
</dbReference>
<name>A0A5B9P717_9BACT</name>
<evidence type="ECO:0000256" key="7">
    <source>
        <dbReference type="ARBA" id="ARBA00022763"/>
    </source>
</evidence>
<keyword evidence="9" id="KW-0408">Iron</keyword>
<keyword evidence="7" id="KW-0227">DNA damage</keyword>
<keyword evidence="11" id="KW-0234">DNA repair</keyword>
<evidence type="ECO:0000256" key="9">
    <source>
        <dbReference type="ARBA" id="ARBA00023004"/>
    </source>
</evidence>
<keyword evidence="15" id="KW-1185">Reference proteome</keyword>
<dbReference type="EC" id="3.2.2.27" evidence="3"/>
<comment type="similarity">
    <text evidence="2">Belongs to the uracil-DNA glycosylase (UDG) superfamily. Type 4 (UDGa) family.</text>
</comment>
<accession>A0A5B9P717</accession>
<dbReference type="InterPro" id="IPR051536">
    <property type="entry name" value="UDG_Type-4/5"/>
</dbReference>
<dbReference type="SUPFAM" id="SSF52141">
    <property type="entry name" value="Uracil-DNA glycosylase-like"/>
    <property type="match status" value="1"/>
</dbReference>
<dbReference type="AlphaFoldDB" id="A0A5B9P717"/>
<dbReference type="KEGG" id="mff:MFFC18_05810"/>
<gene>
    <name evidence="14" type="ORF">MFFC18_05810</name>
</gene>
<dbReference type="NCBIfam" id="TIGR00758">
    <property type="entry name" value="UDG_fam4"/>
    <property type="match status" value="1"/>
</dbReference>
<evidence type="ECO:0000259" key="13">
    <source>
        <dbReference type="SMART" id="SM00986"/>
    </source>
</evidence>
<dbReference type="GO" id="GO:0004844">
    <property type="term" value="F:uracil DNA N-glycosylase activity"/>
    <property type="evidence" value="ECO:0007669"/>
    <property type="project" value="UniProtKB-EC"/>
</dbReference>
<protein>
    <recommendedName>
        <fullName evidence="4">Type-4 uracil-DNA glycosylase</fullName>
        <ecNumber evidence="3">3.2.2.27</ecNumber>
    </recommendedName>
</protein>
<evidence type="ECO:0000313" key="14">
    <source>
        <dbReference type="EMBL" id="QEG20730.1"/>
    </source>
</evidence>
<dbReference type="SMART" id="SM00987">
    <property type="entry name" value="UreE_C"/>
    <property type="match status" value="1"/>
</dbReference>
<evidence type="ECO:0000256" key="10">
    <source>
        <dbReference type="ARBA" id="ARBA00023014"/>
    </source>
</evidence>
<evidence type="ECO:0000256" key="3">
    <source>
        <dbReference type="ARBA" id="ARBA00012030"/>
    </source>
</evidence>
<evidence type="ECO:0000256" key="6">
    <source>
        <dbReference type="ARBA" id="ARBA00022723"/>
    </source>
</evidence>
<evidence type="ECO:0000256" key="1">
    <source>
        <dbReference type="ARBA" id="ARBA00001400"/>
    </source>
</evidence>
<dbReference type="RefSeq" id="WP_075085319.1">
    <property type="nucleotide sequence ID" value="NZ_CP042912.1"/>
</dbReference>
<evidence type="ECO:0000256" key="12">
    <source>
        <dbReference type="SAM" id="MobiDB-lite"/>
    </source>
</evidence>
<dbReference type="InterPro" id="IPR005122">
    <property type="entry name" value="Uracil-DNA_glycosylase-like"/>
</dbReference>
<dbReference type="GO" id="GO:0051539">
    <property type="term" value="F:4 iron, 4 sulfur cluster binding"/>
    <property type="evidence" value="ECO:0007669"/>
    <property type="project" value="UniProtKB-KW"/>
</dbReference>
<evidence type="ECO:0000256" key="2">
    <source>
        <dbReference type="ARBA" id="ARBA00006521"/>
    </source>
</evidence>
<dbReference type="CDD" id="cd10030">
    <property type="entry name" value="UDG-F4_TTUDGA_SPO1dp_like"/>
    <property type="match status" value="1"/>
</dbReference>
<keyword evidence="10" id="KW-0411">Iron-sulfur</keyword>
<keyword evidence="5" id="KW-0004">4Fe-4S</keyword>
<keyword evidence="8" id="KW-0378">Hydrolase</keyword>
<feature type="domain" description="Uracil-DNA glycosylase-like" evidence="13">
    <location>
        <begin position="138"/>
        <end position="284"/>
    </location>
</feature>
<dbReference type="PANTHER" id="PTHR33693">
    <property type="entry name" value="TYPE-5 URACIL-DNA GLYCOSYLASE"/>
    <property type="match status" value="1"/>
</dbReference>
<dbReference type="Pfam" id="PF03167">
    <property type="entry name" value="UDG"/>
    <property type="match status" value="1"/>
</dbReference>
<dbReference type="InterPro" id="IPR005273">
    <property type="entry name" value="Ura-DNA_glyco_family4"/>
</dbReference>
<organism evidence="14 15">
    <name type="scientific">Mariniblastus fucicola</name>
    <dbReference type="NCBI Taxonomy" id="980251"/>
    <lineage>
        <taxon>Bacteria</taxon>
        <taxon>Pseudomonadati</taxon>
        <taxon>Planctomycetota</taxon>
        <taxon>Planctomycetia</taxon>
        <taxon>Pirellulales</taxon>
        <taxon>Pirellulaceae</taxon>
        <taxon>Mariniblastus</taxon>
    </lineage>
</organism>
<proteinExistence type="inferred from homology"/>
<evidence type="ECO:0000256" key="8">
    <source>
        <dbReference type="ARBA" id="ARBA00022801"/>
    </source>
</evidence>
<dbReference type="GO" id="GO:0006281">
    <property type="term" value="P:DNA repair"/>
    <property type="evidence" value="ECO:0007669"/>
    <property type="project" value="UniProtKB-KW"/>
</dbReference>
<evidence type="ECO:0000256" key="4">
    <source>
        <dbReference type="ARBA" id="ARBA00019403"/>
    </source>
</evidence>
<dbReference type="InterPro" id="IPR036895">
    <property type="entry name" value="Uracil-DNA_glycosylase-like_sf"/>
</dbReference>